<proteinExistence type="inferred from homology"/>
<evidence type="ECO:0000313" key="5">
    <source>
        <dbReference type="EMBL" id="TFD28972.1"/>
    </source>
</evidence>
<gene>
    <name evidence="5" type="ORF">E3T49_10800</name>
</gene>
<dbReference type="PANTHER" id="PTHR42796">
    <property type="entry name" value="FUMARYLACETOACETATE HYDROLASE DOMAIN-CONTAINING PROTEIN 2A-RELATED"/>
    <property type="match status" value="1"/>
</dbReference>
<dbReference type="Pfam" id="PF10370">
    <property type="entry name" value="Rv2993c-like_N"/>
    <property type="match status" value="1"/>
</dbReference>
<name>A0A4Y8JVE7_9MICO</name>
<comment type="similarity">
    <text evidence="1">Belongs to the FAH family.</text>
</comment>
<dbReference type="AlphaFoldDB" id="A0A4Y8JVE7"/>
<feature type="domain" description="Fumarylacetoacetase-like C-terminal" evidence="3">
    <location>
        <begin position="71"/>
        <end position="251"/>
    </location>
</feature>
<dbReference type="InterPro" id="IPR051121">
    <property type="entry name" value="FAH"/>
</dbReference>
<dbReference type="PANTHER" id="PTHR42796:SF4">
    <property type="entry name" value="FUMARYLACETOACETATE HYDROLASE DOMAIN-CONTAINING PROTEIN 2A"/>
    <property type="match status" value="1"/>
</dbReference>
<dbReference type="Gene3D" id="2.30.30.370">
    <property type="entry name" value="FAH"/>
    <property type="match status" value="1"/>
</dbReference>
<comment type="caution">
    <text evidence="5">The sequence shown here is derived from an EMBL/GenBank/DDBJ whole genome shotgun (WGS) entry which is preliminary data.</text>
</comment>
<dbReference type="GO" id="GO:0044281">
    <property type="term" value="P:small molecule metabolic process"/>
    <property type="evidence" value="ECO:0007669"/>
    <property type="project" value="UniProtKB-ARBA"/>
</dbReference>
<feature type="domain" description="Rv2993c-like N-terminal" evidence="4">
    <location>
        <begin position="1"/>
        <end position="51"/>
    </location>
</feature>
<dbReference type="Gene3D" id="3.90.850.10">
    <property type="entry name" value="Fumarylacetoacetase-like, C-terminal domain"/>
    <property type="match status" value="1"/>
</dbReference>
<dbReference type="SUPFAM" id="SSF56529">
    <property type="entry name" value="FAH"/>
    <property type="match status" value="1"/>
</dbReference>
<sequence>MKIARFSVDGLIAFGIIDDDEIVVLKGDPMFAGYDTTGQRVALRDVKLLAPVIPRSKIVGMAWSYFADEAEQAAAAHGEPQFFLKPNTSVVGPGDAIVLPVSSANVHVEGELAIVIGKIAKNVSVADAEDAIFGFTIANDVTARDLLERDGQLTRAKSFDSFCPLGPVIDTEYDWTAFTVESRINGKAFQKGTAALLKHTVAEMISFVSSVFTLLPGDVILTGAPDRSASVVHGDTVQIEVPGIGVLSNPVHRA</sequence>
<evidence type="ECO:0000259" key="3">
    <source>
        <dbReference type="Pfam" id="PF01557"/>
    </source>
</evidence>
<dbReference type="GO" id="GO:0046872">
    <property type="term" value="F:metal ion binding"/>
    <property type="evidence" value="ECO:0007669"/>
    <property type="project" value="UniProtKB-KW"/>
</dbReference>
<dbReference type="OrthoDB" id="9805307at2"/>
<evidence type="ECO:0000259" key="4">
    <source>
        <dbReference type="Pfam" id="PF10370"/>
    </source>
</evidence>
<keyword evidence="6" id="KW-1185">Reference proteome</keyword>
<dbReference type="InterPro" id="IPR018833">
    <property type="entry name" value="Rv2993c-like_N"/>
</dbReference>
<evidence type="ECO:0000256" key="2">
    <source>
        <dbReference type="ARBA" id="ARBA00022723"/>
    </source>
</evidence>
<reference evidence="5 6" key="1">
    <citation type="submission" date="2019-03" db="EMBL/GenBank/DDBJ databases">
        <title>Genomics of glacier-inhabiting Cryobacterium strains.</title>
        <authorList>
            <person name="Liu Q."/>
            <person name="Xin Y.-H."/>
        </authorList>
    </citation>
    <scope>NUCLEOTIDE SEQUENCE [LARGE SCALE GENOMIC DNA]</scope>
    <source>
        <strain evidence="5 6">TMT1-51</strain>
    </source>
</reference>
<organism evidence="5 6">
    <name type="scientific">Cryobacterium cryoconiti</name>
    <dbReference type="NCBI Taxonomy" id="1259239"/>
    <lineage>
        <taxon>Bacteria</taxon>
        <taxon>Bacillati</taxon>
        <taxon>Actinomycetota</taxon>
        <taxon>Actinomycetes</taxon>
        <taxon>Micrococcales</taxon>
        <taxon>Microbacteriaceae</taxon>
        <taxon>Cryobacterium</taxon>
    </lineage>
</organism>
<keyword evidence="2" id="KW-0479">Metal-binding</keyword>
<dbReference type="InterPro" id="IPR036663">
    <property type="entry name" value="Fumarylacetoacetase_C_sf"/>
</dbReference>
<dbReference type="EMBL" id="SOHA01000034">
    <property type="protein sequence ID" value="TFD28972.1"/>
    <property type="molecule type" value="Genomic_DNA"/>
</dbReference>
<protein>
    <submittedName>
        <fullName evidence="5">DUF2437 domain-containing protein</fullName>
    </submittedName>
</protein>
<evidence type="ECO:0000313" key="6">
    <source>
        <dbReference type="Proteomes" id="UP000297472"/>
    </source>
</evidence>
<dbReference type="Pfam" id="PF01557">
    <property type="entry name" value="FAA_hydrolase"/>
    <property type="match status" value="1"/>
</dbReference>
<accession>A0A4Y8JVE7</accession>
<dbReference type="Proteomes" id="UP000297472">
    <property type="component" value="Unassembled WGS sequence"/>
</dbReference>
<dbReference type="GO" id="GO:0003824">
    <property type="term" value="F:catalytic activity"/>
    <property type="evidence" value="ECO:0007669"/>
    <property type="project" value="InterPro"/>
</dbReference>
<evidence type="ECO:0000256" key="1">
    <source>
        <dbReference type="ARBA" id="ARBA00010211"/>
    </source>
</evidence>
<dbReference type="InterPro" id="IPR011234">
    <property type="entry name" value="Fumarylacetoacetase-like_C"/>
</dbReference>
<dbReference type="RefSeq" id="WP_134424920.1">
    <property type="nucleotide sequence ID" value="NZ_SOHA01000034.1"/>
</dbReference>